<accession>A0A565BH22</accession>
<reference evidence="1" key="1">
    <citation type="submission" date="2019-07" db="EMBL/GenBank/DDBJ databases">
        <authorList>
            <person name="Dittberner H."/>
        </authorList>
    </citation>
    <scope>NUCLEOTIDE SEQUENCE [LARGE SCALE GENOMIC DNA]</scope>
</reference>
<name>A0A565BH22_9BRAS</name>
<keyword evidence="2" id="KW-1185">Reference proteome</keyword>
<organism evidence="1 2">
    <name type="scientific">Arabis nemorensis</name>
    <dbReference type="NCBI Taxonomy" id="586526"/>
    <lineage>
        <taxon>Eukaryota</taxon>
        <taxon>Viridiplantae</taxon>
        <taxon>Streptophyta</taxon>
        <taxon>Embryophyta</taxon>
        <taxon>Tracheophyta</taxon>
        <taxon>Spermatophyta</taxon>
        <taxon>Magnoliopsida</taxon>
        <taxon>eudicotyledons</taxon>
        <taxon>Gunneridae</taxon>
        <taxon>Pentapetalae</taxon>
        <taxon>rosids</taxon>
        <taxon>malvids</taxon>
        <taxon>Brassicales</taxon>
        <taxon>Brassicaceae</taxon>
        <taxon>Arabideae</taxon>
        <taxon>Arabis</taxon>
    </lineage>
</organism>
<evidence type="ECO:0000313" key="1">
    <source>
        <dbReference type="EMBL" id="VVB00920.1"/>
    </source>
</evidence>
<gene>
    <name evidence="1" type="ORF">ANE_LOCUS11364</name>
</gene>
<protein>
    <submittedName>
        <fullName evidence="1">Uncharacterized protein</fullName>
    </submittedName>
</protein>
<sequence>MLERSRYLLLFSQLKLQPHELNQPFKCKHRTACDNSELRDAEVDSAAENDIHYTFAACAMDGSKRIDAEDVRFSSIVKFSPGF</sequence>
<comment type="caution">
    <text evidence="1">The sequence shown here is derived from an EMBL/GenBank/DDBJ whole genome shotgun (WGS) entry which is preliminary data.</text>
</comment>
<evidence type="ECO:0000313" key="2">
    <source>
        <dbReference type="Proteomes" id="UP000489600"/>
    </source>
</evidence>
<dbReference type="AlphaFoldDB" id="A0A565BH22"/>
<dbReference type="Proteomes" id="UP000489600">
    <property type="component" value="Unassembled WGS sequence"/>
</dbReference>
<dbReference type="EMBL" id="CABITT030000004">
    <property type="protein sequence ID" value="VVB00920.1"/>
    <property type="molecule type" value="Genomic_DNA"/>
</dbReference>
<proteinExistence type="predicted"/>